<comment type="caution">
    <text evidence="8">The sequence shown here is derived from an EMBL/GenBank/DDBJ whole genome shotgun (WGS) entry which is preliminary data.</text>
</comment>
<evidence type="ECO:0000256" key="4">
    <source>
        <dbReference type="ARBA" id="ARBA00022980"/>
    </source>
</evidence>
<dbReference type="Pfam" id="PF00861">
    <property type="entry name" value="Ribosomal_L18p"/>
    <property type="match status" value="1"/>
</dbReference>
<dbReference type="SUPFAM" id="SSF53137">
    <property type="entry name" value="Translational machinery components"/>
    <property type="match status" value="1"/>
</dbReference>
<dbReference type="CDD" id="cd00432">
    <property type="entry name" value="Ribosomal_L18_L5e"/>
    <property type="match status" value="1"/>
</dbReference>
<proteinExistence type="inferred from homology"/>
<reference evidence="8 9" key="1">
    <citation type="journal article" date="2015" name="Nature">
        <title>rRNA introns, odd ribosomes, and small enigmatic genomes across a large radiation of phyla.</title>
        <authorList>
            <person name="Brown C.T."/>
            <person name="Hug L.A."/>
            <person name="Thomas B.C."/>
            <person name="Sharon I."/>
            <person name="Castelle C.J."/>
            <person name="Singh A."/>
            <person name="Wilkins M.J."/>
            <person name="Williams K.H."/>
            <person name="Banfield J.F."/>
        </authorList>
    </citation>
    <scope>NUCLEOTIDE SEQUENCE [LARGE SCALE GENOMIC DNA]</scope>
</reference>
<comment type="similarity">
    <text evidence="1 7">Belongs to the universal ribosomal protein uL18 family.</text>
</comment>
<comment type="function">
    <text evidence="7">This is one of the proteins that bind and probably mediate the attachment of the 5S RNA into the large ribosomal subunit, where it forms part of the central protuberance.</text>
</comment>
<dbReference type="NCBIfam" id="TIGR00060">
    <property type="entry name" value="L18_bact"/>
    <property type="match status" value="1"/>
</dbReference>
<keyword evidence="5 7" id="KW-0687">Ribonucleoprotein</keyword>
<evidence type="ECO:0000256" key="3">
    <source>
        <dbReference type="ARBA" id="ARBA00022884"/>
    </source>
</evidence>
<evidence type="ECO:0000256" key="7">
    <source>
        <dbReference type="HAMAP-Rule" id="MF_01337"/>
    </source>
</evidence>
<dbReference type="AlphaFoldDB" id="A0A0G0W5W5"/>
<evidence type="ECO:0000256" key="2">
    <source>
        <dbReference type="ARBA" id="ARBA00022730"/>
    </source>
</evidence>
<dbReference type="PATRIC" id="fig|1618734.3.peg.162"/>
<dbReference type="InterPro" id="IPR057268">
    <property type="entry name" value="Ribosomal_L18"/>
</dbReference>
<accession>A0A0G0W5W5</accession>
<evidence type="ECO:0000256" key="1">
    <source>
        <dbReference type="ARBA" id="ARBA00007116"/>
    </source>
</evidence>
<comment type="subunit">
    <text evidence="7">Part of the 50S ribosomal subunit; part of the 5S rRNA/L5/L18/L25 subcomplex. Contacts the 5S and 23S rRNAs.</text>
</comment>
<evidence type="ECO:0000256" key="5">
    <source>
        <dbReference type="ARBA" id="ARBA00023274"/>
    </source>
</evidence>
<organism evidence="8 9">
    <name type="scientific">Candidatus Nomurabacteria bacterium GW2011_GWA2_40_9</name>
    <dbReference type="NCBI Taxonomy" id="1618734"/>
    <lineage>
        <taxon>Bacteria</taxon>
        <taxon>Candidatus Nomuraibacteriota</taxon>
    </lineage>
</organism>
<dbReference type="FunFam" id="3.30.420.100:FF:000001">
    <property type="entry name" value="50S ribosomal protein L18"/>
    <property type="match status" value="1"/>
</dbReference>
<protein>
    <recommendedName>
        <fullName evidence="6 7">Large ribosomal subunit protein uL18</fullName>
    </recommendedName>
</protein>
<dbReference type="InterPro" id="IPR004389">
    <property type="entry name" value="Ribosomal_uL18_bac-type"/>
</dbReference>
<dbReference type="GO" id="GO:0008097">
    <property type="term" value="F:5S rRNA binding"/>
    <property type="evidence" value="ECO:0007669"/>
    <property type="project" value="TreeGrafter"/>
</dbReference>
<dbReference type="HAMAP" id="MF_01337_B">
    <property type="entry name" value="Ribosomal_uL18_B"/>
    <property type="match status" value="1"/>
</dbReference>
<dbReference type="Proteomes" id="UP000034749">
    <property type="component" value="Unassembled WGS sequence"/>
</dbReference>
<evidence type="ECO:0000313" key="8">
    <source>
        <dbReference type="EMBL" id="KKR79595.1"/>
    </source>
</evidence>
<name>A0A0G0W5W5_9BACT</name>
<keyword evidence="3 7" id="KW-0694">RNA-binding</keyword>
<dbReference type="Gene3D" id="3.30.420.100">
    <property type="match status" value="1"/>
</dbReference>
<gene>
    <name evidence="7" type="primary">rplR</name>
    <name evidence="8" type="ORF">UU24_C0005G0013</name>
</gene>
<keyword evidence="4 7" id="KW-0689">Ribosomal protein</keyword>
<dbReference type="GO" id="GO:0022625">
    <property type="term" value="C:cytosolic large ribosomal subunit"/>
    <property type="evidence" value="ECO:0007669"/>
    <property type="project" value="TreeGrafter"/>
</dbReference>
<keyword evidence="2 7" id="KW-0699">rRNA-binding</keyword>
<dbReference type="GO" id="GO:0003735">
    <property type="term" value="F:structural constituent of ribosome"/>
    <property type="evidence" value="ECO:0007669"/>
    <property type="project" value="InterPro"/>
</dbReference>
<dbReference type="GO" id="GO:0006412">
    <property type="term" value="P:translation"/>
    <property type="evidence" value="ECO:0007669"/>
    <property type="project" value="UniProtKB-UniRule"/>
</dbReference>
<evidence type="ECO:0000313" key="9">
    <source>
        <dbReference type="Proteomes" id="UP000034749"/>
    </source>
</evidence>
<dbReference type="PANTHER" id="PTHR12899">
    <property type="entry name" value="39S RIBOSOMAL PROTEIN L18, MITOCHONDRIAL"/>
    <property type="match status" value="1"/>
</dbReference>
<dbReference type="InterPro" id="IPR005484">
    <property type="entry name" value="Ribosomal_uL18_bac/plant/anim"/>
</dbReference>
<dbReference type="EMBL" id="LBZW01000005">
    <property type="protein sequence ID" value="KKR79595.1"/>
    <property type="molecule type" value="Genomic_DNA"/>
</dbReference>
<dbReference type="PANTHER" id="PTHR12899:SF3">
    <property type="entry name" value="LARGE RIBOSOMAL SUBUNIT PROTEIN UL18M"/>
    <property type="match status" value="1"/>
</dbReference>
<evidence type="ECO:0000256" key="6">
    <source>
        <dbReference type="ARBA" id="ARBA00035197"/>
    </source>
</evidence>
<sequence length="113" mass="12493">MQNKQDKRIRLKAKIRARVSGTAVRPRLSVFRSNKFIYAQLIDDTTNKTLAEASDIKVAKGVKTERAKQVGEAIAEKAQALKIATVVFDRNGFKYTGRVKLVADAARGAGLKF</sequence>